<proteinExistence type="predicted"/>
<dbReference type="STRING" id="553466.SAMN04487950_1700"/>
<gene>
    <name evidence="1" type="ORF">SAMN04487950_1700</name>
</gene>
<name>A0A1I4D731_9EURY</name>
<dbReference type="RefSeq" id="WP_089868212.1">
    <property type="nucleotide sequence ID" value="NZ_FOTC01000001.1"/>
</dbReference>
<protein>
    <submittedName>
        <fullName evidence="1">Uncharacterized protein</fullName>
    </submittedName>
</protein>
<dbReference type="AlphaFoldDB" id="A0A1I4D731"/>
<keyword evidence="2" id="KW-1185">Reference proteome</keyword>
<reference evidence="2" key="1">
    <citation type="submission" date="2016-10" db="EMBL/GenBank/DDBJ databases">
        <authorList>
            <person name="Varghese N."/>
            <person name="Submissions S."/>
        </authorList>
    </citation>
    <scope>NUCLEOTIDE SEQUENCE [LARGE SCALE GENOMIC DNA]</scope>
    <source>
        <strain evidence="2">CGMCC 1.7738</strain>
    </source>
</reference>
<accession>A0A1I4D731</accession>
<sequence>MDSDEGTRRTKHDADTTSSVRAVQNAALERALLSPTGDADYVAFAGALERTRTTGHLSLAGVAILACLVSLQLDCEERPSLDFATERPRDETHLVDGAIVALNRFDLTTAEAAALANRSVEDFEAELERRG</sequence>
<dbReference type="Proteomes" id="UP000199607">
    <property type="component" value="Unassembled WGS sequence"/>
</dbReference>
<dbReference type="EMBL" id="FOTC01000001">
    <property type="protein sequence ID" value="SFK89388.1"/>
    <property type="molecule type" value="Genomic_DNA"/>
</dbReference>
<evidence type="ECO:0000313" key="2">
    <source>
        <dbReference type="Proteomes" id="UP000199607"/>
    </source>
</evidence>
<organism evidence="1 2">
    <name type="scientific">Halogranum rubrum</name>
    <dbReference type="NCBI Taxonomy" id="553466"/>
    <lineage>
        <taxon>Archaea</taxon>
        <taxon>Methanobacteriati</taxon>
        <taxon>Methanobacteriota</taxon>
        <taxon>Stenosarchaea group</taxon>
        <taxon>Halobacteria</taxon>
        <taxon>Halobacteriales</taxon>
        <taxon>Haloferacaceae</taxon>
    </lineage>
</organism>
<evidence type="ECO:0000313" key="1">
    <source>
        <dbReference type="EMBL" id="SFK89388.1"/>
    </source>
</evidence>